<reference evidence="1" key="1">
    <citation type="submission" date="2023-10" db="EMBL/GenBank/DDBJ databases">
        <authorList>
            <person name="Domelevo Entfellner J.-B."/>
        </authorList>
    </citation>
    <scope>NUCLEOTIDE SEQUENCE</scope>
</reference>
<evidence type="ECO:0000313" key="2">
    <source>
        <dbReference type="Proteomes" id="UP001189624"/>
    </source>
</evidence>
<keyword evidence="2" id="KW-1185">Reference proteome</keyword>
<evidence type="ECO:0000313" key="1">
    <source>
        <dbReference type="EMBL" id="CAJ1957015.1"/>
    </source>
</evidence>
<organism evidence="1 2">
    <name type="scientific">Sphenostylis stenocarpa</name>
    <dbReference type="NCBI Taxonomy" id="92480"/>
    <lineage>
        <taxon>Eukaryota</taxon>
        <taxon>Viridiplantae</taxon>
        <taxon>Streptophyta</taxon>
        <taxon>Embryophyta</taxon>
        <taxon>Tracheophyta</taxon>
        <taxon>Spermatophyta</taxon>
        <taxon>Magnoliopsida</taxon>
        <taxon>eudicotyledons</taxon>
        <taxon>Gunneridae</taxon>
        <taxon>Pentapetalae</taxon>
        <taxon>rosids</taxon>
        <taxon>fabids</taxon>
        <taxon>Fabales</taxon>
        <taxon>Fabaceae</taxon>
        <taxon>Papilionoideae</taxon>
        <taxon>50 kb inversion clade</taxon>
        <taxon>NPAAA clade</taxon>
        <taxon>indigoferoid/millettioid clade</taxon>
        <taxon>Phaseoleae</taxon>
        <taxon>Sphenostylis</taxon>
    </lineage>
</organism>
<accession>A0AA86SMK7</accession>
<dbReference type="Proteomes" id="UP001189624">
    <property type="component" value="Chromosome 5"/>
</dbReference>
<gene>
    <name evidence="1" type="ORF">AYBTSS11_LOCUS16973</name>
</gene>
<dbReference type="EMBL" id="OY731402">
    <property type="protein sequence ID" value="CAJ1957015.1"/>
    <property type="molecule type" value="Genomic_DNA"/>
</dbReference>
<name>A0AA86SMK7_9FABA</name>
<protein>
    <submittedName>
        <fullName evidence="1">Uncharacterized protein</fullName>
    </submittedName>
</protein>
<sequence>MASSSSSLSSSSSTCSDDKLQCFHCKSEITTFINGWPLDDGTVAQLCNRCGSHFEDGSFCETFHWDHGGWEDCIICNKVRGCIVDALCQRMKFTLRFWERFVAMIVQGNLFEENNLCYAVCNKLQSMIELDSID</sequence>
<dbReference type="Gramene" id="rna-AYBTSS11_LOCUS16973">
    <property type="protein sequence ID" value="CAJ1957015.1"/>
    <property type="gene ID" value="gene-AYBTSS11_LOCUS16973"/>
</dbReference>
<dbReference type="PANTHER" id="PTHR46245">
    <property type="entry name" value="B3 DOMAIN-CONTAINING PROTEIN OS07G0563300"/>
    <property type="match status" value="1"/>
</dbReference>
<dbReference type="AlphaFoldDB" id="A0AA86SMK7"/>
<proteinExistence type="predicted"/>
<dbReference type="PANTHER" id="PTHR46245:SF2">
    <property type="entry name" value="B3 DOMAIN-CONTAINING TRANSCRIPTION REPRESSOR VAL2"/>
    <property type="match status" value="1"/>
</dbReference>